<dbReference type="Proteomes" id="UP000565745">
    <property type="component" value="Unassembled WGS sequence"/>
</dbReference>
<name>A0A7W6Q3G3_9RHOB</name>
<evidence type="ECO:0000313" key="2">
    <source>
        <dbReference type="EMBL" id="MBB4173064.1"/>
    </source>
</evidence>
<feature type="transmembrane region" description="Helical" evidence="1">
    <location>
        <begin position="51"/>
        <end position="72"/>
    </location>
</feature>
<dbReference type="EMBL" id="JACIFU010000001">
    <property type="protein sequence ID" value="MBB4173064.1"/>
    <property type="molecule type" value="Genomic_DNA"/>
</dbReference>
<gene>
    <name evidence="2" type="ORF">GGR93_000825</name>
</gene>
<comment type="caution">
    <text evidence="2">The sequence shown here is derived from an EMBL/GenBank/DDBJ whole genome shotgun (WGS) entry which is preliminary data.</text>
</comment>
<organism evidence="2 3">
    <name type="scientific">Sulfitobacter noctilucicola</name>
    <dbReference type="NCBI Taxonomy" id="1342301"/>
    <lineage>
        <taxon>Bacteria</taxon>
        <taxon>Pseudomonadati</taxon>
        <taxon>Pseudomonadota</taxon>
        <taxon>Alphaproteobacteria</taxon>
        <taxon>Rhodobacterales</taxon>
        <taxon>Roseobacteraceae</taxon>
        <taxon>Sulfitobacter</taxon>
    </lineage>
</organism>
<accession>A0A7W6Q3G3</accession>
<evidence type="ECO:0000256" key="1">
    <source>
        <dbReference type="SAM" id="Phobius"/>
    </source>
</evidence>
<keyword evidence="1" id="KW-1133">Transmembrane helix</keyword>
<dbReference type="InterPro" id="IPR045644">
    <property type="entry name" value="DUF6404"/>
</dbReference>
<dbReference type="AlphaFoldDB" id="A0A7W6Q3G3"/>
<evidence type="ECO:0000313" key="3">
    <source>
        <dbReference type="Proteomes" id="UP000565745"/>
    </source>
</evidence>
<dbReference type="RefSeq" id="WP_025054858.1">
    <property type="nucleotide sequence ID" value="NZ_JACIFU010000001.1"/>
</dbReference>
<protein>
    <submittedName>
        <fullName evidence="2">Uncharacterized protein</fullName>
    </submittedName>
</protein>
<feature type="transmembrane region" description="Helical" evidence="1">
    <location>
        <begin position="78"/>
        <end position="101"/>
    </location>
</feature>
<dbReference type="Pfam" id="PF19942">
    <property type="entry name" value="DUF6404"/>
    <property type="match status" value="1"/>
</dbReference>
<sequence length="116" mass="13446">MSEHDRKFDAALTELAQTGIRQSNFRPPLLRLQRRMGWLVKPPHYAPFWRVVLGYALWFGPVWGPLMWFLTWRAQGHGLVAALVASVCAGLLFGVLMAIYYRRSRSRNKLSSWDDL</sequence>
<reference evidence="2 3" key="1">
    <citation type="submission" date="2020-08" db="EMBL/GenBank/DDBJ databases">
        <title>Genomic Encyclopedia of Type Strains, Phase IV (KMG-IV): sequencing the most valuable type-strain genomes for metagenomic binning, comparative biology and taxonomic classification.</title>
        <authorList>
            <person name="Goeker M."/>
        </authorList>
    </citation>
    <scope>NUCLEOTIDE SEQUENCE [LARGE SCALE GENOMIC DNA]</scope>
    <source>
        <strain evidence="2 3">DSM 101015</strain>
    </source>
</reference>
<keyword evidence="1" id="KW-0472">Membrane</keyword>
<keyword evidence="3" id="KW-1185">Reference proteome</keyword>
<keyword evidence="1" id="KW-0812">Transmembrane</keyword>
<proteinExistence type="predicted"/>